<reference evidence="1 2" key="1">
    <citation type="journal article" date="2012" name="J. Bacteriol.">
        <title>Genome Sequence of "Candidatus Nitrosoarchaeum limnia" BG20, a Low-Salinity Ammonia-Oxidizing Archaeon from the San Francisco Bay Estuary.</title>
        <authorList>
            <person name="Mosier A.C."/>
            <person name="Allen E.E."/>
            <person name="Kim M."/>
            <person name="Ferriera S."/>
            <person name="Francis C.A."/>
        </authorList>
    </citation>
    <scope>NUCLEOTIDE SEQUENCE [LARGE SCALE GENOMIC DNA]</scope>
    <source>
        <strain evidence="1 2">BG20</strain>
    </source>
</reference>
<protein>
    <submittedName>
        <fullName evidence="1">Uncharacterized protein</fullName>
    </submittedName>
</protein>
<dbReference type="EMBL" id="AHJG01000294">
    <property type="protein sequence ID" value="EPA04453.1"/>
    <property type="molecule type" value="Genomic_DNA"/>
</dbReference>
<sequence length="39" mass="4713">MNLVRIDIMRNRIICMDCHQELETRSERSMKKCEGCQLQ</sequence>
<evidence type="ECO:0000313" key="1">
    <source>
        <dbReference type="EMBL" id="EPA04453.1"/>
    </source>
</evidence>
<dbReference type="AlphaFoldDB" id="S2E0J9"/>
<evidence type="ECO:0000313" key="2">
    <source>
        <dbReference type="Proteomes" id="UP000014065"/>
    </source>
</evidence>
<keyword evidence="2" id="KW-1185">Reference proteome</keyword>
<name>S2E0J9_9ARCH</name>
<accession>S2E0J9</accession>
<organism evidence="1 2">
    <name type="scientific">Candidatus Nitrosarchaeum limnium BG20</name>
    <dbReference type="NCBI Taxonomy" id="859192"/>
    <lineage>
        <taxon>Archaea</taxon>
        <taxon>Nitrososphaerota</taxon>
        <taxon>Nitrososphaeria</taxon>
        <taxon>Nitrosopumilales</taxon>
        <taxon>Nitrosopumilaceae</taxon>
        <taxon>Nitrosarchaeum</taxon>
    </lineage>
</organism>
<proteinExistence type="predicted"/>
<dbReference type="Proteomes" id="UP000014065">
    <property type="component" value="Unassembled WGS sequence"/>
</dbReference>
<comment type="caution">
    <text evidence="1">The sequence shown here is derived from an EMBL/GenBank/DDBJ whole genome shotgun (WGS) entry which is preliminary data.</text>
</comment>
<gene>
    <name evidence="1" type="ORF">BG20_I1033</name>
</gene>